<proteinExistence type="predicted"/>
<sequence>MWHTCLRRLPRGPLAVSPGVGHAGTIAYAVRKEPIEGIAALVRSINSVCAGSVNALRTPAQET</sequence>
<dbReference type="EMBL" id="BLLF01001611">
    <property type="protein sequence ID" value="GFH20302.1"/>
    <property type="molecule type" value="Genomic_DNA"/>
</dbReference>
<feature type="non-terminal residue" evidence="1">
    <location>
        <position position="63"/>
    </location>
</feature>
<accession>A0A699ZWI7</accession>
<protein>
    <submittedName>
        <fullName evidence="1">Uncharacterized protein</fullName>
    </submittedName>
</protein>
<comment type="caution">
    <text evidence="1">The sequence shown here is derived from an EMBL/GenBank/DDBJ whole genome shotgun (WGS) entry which is preliminary data.</text>
</comment>
<reference evidence="1 2" key="1">
    <citation type="submission" date="2020-02" db="EMBL/GenBank/DDBJ databases">
        <title>Draft genome sequence of Haematococcus lacustris strain NIES-144.</title>
        <authorList>
            <person name="Morimoto D."/>
            <person name="Nakagawa S."/>
            <person name="Yoshida T."/>
            <person name="Sawayama S."/>
        </authorList>
    </citation>
    <scope>NUCLEOTIDE SEQUENCE [LARGE SCALE GENOMIC DNA]</scope>
    <source>
        <strain evidence="1 2">NIES-144</strain>
    </source>
</reference>
<dbReference type="AlphaFoldDB" id="A0A699ZWI7"/>
<gene>
    <name evidence="1" type="ORF">HaLaN_17397</name>
</gene>
<feature type="non-terminal residue" evidence="1">
    <location>
        <position position="1"/>
    </location>
</feature>
<keyword evidence="2" id="KW-1185">Reference proteome</keyword>
<evidence type="ECO:0000313" key="1">
    <source>
        <dbReference type="EMBL" id="GFH20302.1"/>
    </source>
</evidence>
<name>A0A699ZWI7_HAELA</name>
<organism evidence="1 2">
    <name type="scientific">Haematococcus lacustris</name>
    <name type="common">Green alga</name>
    <name type="synonym">Haematococcus pluvialis</name>
    <dbReference type="NCBI Taxonomy" id="44745"/>
    <lineage>
        <taxon>Eukaryota</taxon>
        <taxon>Viridiplantae</taxon>
        <taxon>Chlorophyta</taxon>
        <taxon>core chlorophytes</taxon>
        <taxon>Chlorophyceae</taxon>
        <taxon>CS clade</taxon>
        <taxon>Chlamydomonadales</taxon>
        <taxon>Haematococcaceae</taxon>
        <taxon>Haematococcus</taxon>
    </lineage>
</organism>
<dbReference type="Proteomes" id="UP000485058">
    <property type="component" value="Unassembled WGS sequence"/>
</dbReference>
<evidence type="ECO:0000313" key="2">
    <source>
        <dbReference type="Proteomes" id="UP000485058"/>
    </source>
</evidence>